<evidence type="ECO:0000256" key="3">
    <source>
        <dbReference type="ARBA" id="ARBA00022824"/>
    </source>
</evidence>
<sequence>MASTRGATAAAAMLACIAVLAATTAVDGAILPWFGSGGGRGGGARDEAPALSEIMAFDPFRILEQVPIGFADRDVDAAMLSMARVDWRETGDAHEITVDVPGMRKEDLRVEVEESTRLLRVSGERRREVKEEEKKGGEHWHREERSYGRFWRQLRLPDNADLGSVAASLDNGVLTVRFRKLAAEQIKGPRVVGIVGGGEDGEKRSIGGGDAAGEGQQQPKKVEL</sequence>
<accession>A0A0D9W5H7</accession>
<evidence type="ECO:0000256" key="6">
    <source>
        <dbReference type="RuleBase" id="RU003616"/>
    </source>
</evidence>
<dbReference type="EnsemblPlants" id="LPERR04G10870.1">
    <property type="protein sequence ID" value="LPERR04G10870.1"/>
    <property type="gene ID" value="LPERR04G10870"/>
</dbReference>
<proteinExistence type="inferred from homology"/>
<feature type="domain" description="CS" evidence="10">
    <location>
        <begin position="80"/>
        <end position="192"/>
    </location>
</feature>
<evidence type="ECO:0000256" key="8">
    <source>
        <dbReference type="SAM" id="SignalP"/>
    </source>
</evidence>
<evidence type="ECO:0000259" key="9">
    <source>
        <dbReference type="PROSITE" id="PS01031"/>
    </source>
</evidence>
<dbReference type="InterPro" id="IPR007052">
    <property type="entry name" value="CS_dom"/>
</dbReference>
<reference evidence="11 12" key="1">
    <citation type="submission" date="2012-08" db="EMBL/GenBank/DDBJ databases">
        <title>Oryza genome evolution.</title>
        <authorList>
            <person name="Wing R.A."/>
        </authorList>
    </citation>
    <scope>NUCLEOTIDE SEQUENCE</scope>
</reference>
<feature type="region of interest" description="Disordered" evidence="7">
    <location>
        <begin position="193"/>
        <end position="224"/>
    </location>
</feature>
<dbReference type="SUPFAM" id="SSF49764">
    <property type="entry name" value="HSP20-like chaperones"/>
    <property type="match status" value="1"/>
</dbReference>
<evidence type="ECO:0000256" key="5">
    <source>
        <dbReference type="PROSITE-ProRule" id="PRU00285"/>
    </source>
</evidence>
<protein>
    <submittedName>
        <fullName evidence="11">Uncharacterized protein</fullName>
    </submittedName>
</protein>
<comment type="subcellular location">
    <subcellularLocation>
        <location evidence="1">Endoplasmic reticulum</location>
    </subcellularLocation>
</comment>
<name>A0A0D9W5H7_9ORYZ</name>
<keyword evidence="2 8" id="KW-0732">Signal</keyword>
<organism evidence="11 12">
    <name type="scientific">Leersia perrieri</name>
    <dbReference type="NCBI Taxonomy" id="77586"/>
    <lineage>
        <taxon>Eukaryota</taxon>
        <taxon>Viridiplantae</taxon>
        <taxon>Streptophyta</taxon>
        <taxon>Embryophyta</taxon>
        <taxon>Tracheophyta</taxon>
        <taxon>Spermatophyta</taxon>
        <taxon>Magnoliopsida</taxon>
        <taxon>Liliopsida</taxon>
        <taxon>Poales</taxon>
        <taxon>Poaceae</taxon>
        <taxon>BOP clade</taxon>
        <taxon>Oryzoideae</taxon>
        <taxon>Oryzeae</taxon>
        <taxon>Oryzinae</taxon>
        <taxon>Leersia</taxon>
    </lineage>
</organism>
<evidence type="ECO:0000256" key="1">
    <source>
        <dbReference type="ARBA" id="ARBA00004240"/>
    </source>
</evidence>
<dbReference type="Gramene" id="LPERR04G10870.1">
    <property type="protein sequence ID" value="LPERR04G10870.1"/>
    <property type="gene ID" value="LPERR04G10870"/>
</dbReference>
<reference evidence="11" key="3">
    <citation type="submission" date="2015-04" db="UniProtKB">
        <authorList>
            <consortium name="EnsemblPlants"/>
        </authorList>
    </citation>
    <scope>IDENTIFICATION</scope>
</reference>
<feature type="chain" id="PRO_5044855219" evidence="8">
    <location>
        <begin position="29"/>
        <end position="224"/>
    </location>
</feature>
<dbReference type="PROSITE" id="PS01031">
    <property type="entry name" value="SHSP"/>
    <property type="match status" value="1"/>
</dbReference>
<dbReference type="InterPro" id="IPR008978">
    <property type="entry name" value="HSP20-like_chaperone"/>
</dbReference>
<dbReference type="PROSITE" id="PS51203">
    <property type="entry name" value="CS"/>
    <property type="match status" value="1"/>
</dbReference>
<evidence type="ECO:0000313" key="12">
    <source>
        <dbReference type="Proteomes" id="UP000032180"/>
    </source>
</evidence>
<dbReference type="AlphaFoldDB" id="A0A0D9W5H7"/>
<evidence type="ECO:0000256" key="2">
    <source>
        <dbReference type="ARBA" id="ARBA00022729"/>
    </source>
</evidence>
<feature type="signal peptide" evidence="8">
    <location>
        <begin position="1"/>
        <end position="28"/>
    </location>
</feature>
<dbReference type="PANTHER" id="PTHR11527">
    <property type="entry name" value="HEAT-SHOCK PROTEIN 20 FAMILY MEMBER"/>
    <property type="match status" value="1"/>
</dbReference>
<keyword evidence="12" id="KW-1185">Reference proteome</keyword>
<dbReference type="PROSITE" id="PS51257">
    <property type="entry name" value="PROKAR_LIPOPROTEIN"/>
    <property type="match status" value="1"/>
</dbReference>
<dbReference type="InterPro" id="IPR002068">
    <property type="entry name" value="A-crystallin/Hsp20_dom"/>
</dbReference>
<evidence type="ECO:0000259" key="10">
    <source>
        <dbReference type="PROSITE" id="PS51203"/>
    </source>
</evidence>
<comment type="similarity">
    <text evidence="5 6">Belongs to the small heat shock protein (HSP20) family.</text>
</comment>
<dbReference type="Proteomes" id="UP000032180">
    <property type="component" value="Chromosome 4"/>
</dbReference>
<dbReference type="eggNOG" id="KOG0710">
    <property type="taxonomic scope" value="Eukaryota"/>
</dbReference>
<dbReference type="FunFam" id="2.60.40.790:FF:000035">
    <property type="entry name" value="22.0 kDa heat shock protein"/>
    <property type="match status" value="1"/>
</dbReference>
<reference evidence="12" key="2">
    <citation type="submission" date="2013-12" db="EMBL/GenBank/DDBJ databases">
        <authorList>
            <person name="Yu Y."/>
            <person name="Lee S."/>
            <person name="de Baynast K."/>
            <person name="Wissotski M."/>
            <person name="Liu L."/>
            <person name="Talag J."/>
            <person name="Goicoechea J."/>
            <person name="Angelova A."/>
            <person name="Jetty R."/>
            <person name="Kudrna D."/>
            <person name="Golser W."/>
            <person name="Rivera L."/>
            <person name="Zhang J."/>
            <person name="Wing R."/>
        </authorList>
    </citation>
    <scope>NUCLEOTIDE SEQUENCE</scope>
</reference>
<dbReference type="Gene3D" id="2.60.40.790">
    <property type="match status" value="1"/>
</dbReference>
<dbReference type="STRING" id="77586.A0A0D9W5H7"/>
<dbReference type="GO" id="GO:0005783">
    <property type="term" value="C:endoplasmic reticulum"/>
    <property type="evidence" value="ECO:0007669"/>
    <property type="project" value="UniProtKB-SubCell"/>
</dbReference>
<dbReference type="InterPro" id="IPR031107">
    <property type="entry name" value="Small_HSP"/>
</dbReference>
<dbReference type="GO" id="GO:0009408">
    <property type="term" value="P:response to heat"/>
    <property type="evidence" value="ECO:0007669"/>
    <property type="project" value="UniProtKB-ARBA"/>
</dbReference>
<evidence type="ECO:0000256" key="7">
    <source>
        <dbReference type="SAM" id="MobiDB-lite"/>
    </source>
</evidence>
<evidence type="ECO:0000313" key="11">
    <source>
        <dbReference type="EnsemblPlants" id="LPERR04G10870.1"/>
    </source>
</evidence>
<dbReference type="Pfam" id="PF00011">
    <property type="entry name" value="HSP20"/>
    <property type="match status" value="1"/>
</dbReference>
<keyword evidence="3" id="KW-0256">Endoplasmic reticulum</keyword>
<feature type="domain" description="SHSP" evidence="9">
    <location>
        <begin position="76"/>
        <end position="197"/>
    </location>
</feature>
<keyword evidence="4" id="KW-0346">Stress response</keyword>
<dbReference type="HOGENOM" id="CLU_046737_5_3_1"/>
<evidence type="ECO:0000256" key="4">
    <source>
        <dbReference type="ARBA" id="ARBA00023016"/>
    </source>
</evidence>